<feature type="compositionally biased region" description="Polar residues" evidence="1">
    <location>
        <begin position="1"/>
        <end position="14"/>
    </location>
</feature>
<evidence type="ECO:0000313" key="3">
    <source>
        <dbReference type="Proteomes" id="UP001219525"/>
    </source>
</evidence>
<evidence type="ECO:0000256" key="1">
    <source>
        <dbReference type="SAM" id="MobiDB-lite"/>
    </source>
</evidence>
<organism evidence="2 3">
    <name type="scientific">Mycena pura</name>
    <dbReference type="NCBI Taxonomy" id="153505"/>
    <lineage>
        <taxon>Eukaryota</taxon>
        <taxon>Fungi</taxon>
        <taxon>Dikarya</taxon>
        <taxon>Basidiomycota</taxon>
        <taxon>Agaricomycotina</taxon>
        <taxon>Agaricomycetes</taxon>
        <taxon>Agaricomycetidae</taxon>
        <taxon>Agaricales</taxon>
        <taxon>Marasmiineae</taxon>
        <taxon>Mycenaceae</taxon>
        <taxon>Mycena</taxon>
    </lineage>
</organism>
<feature type="region of interest" description="Disordered" evidence="1">
    <location>
        <begin position="1"/>
        <end position="22"/>
    </location>
</feature>
<gene>
    <name evidence="2" type="ORF">GGX14DRAFT_561598</name>
</gene>
<evidence type="ECO:0000313" key="2">
    <source>
        <dbReference type="EMBL" id="KAJ7217080.1"/>
    </source>
</evidence>
<name>A0AAD6VLX9_9AGAR</name>
<reference evidence="2" key="1">
    <citation type="submission" date="2023-03" db="EMBL/GenBank/DDBJ databases">
        <title>Massive genome expansion in bonnet fungi (Mycena s.s.) driven by repeated elements and novel gene families across ecological guilds.</title>
        <authorList>
            <consortium name="Lawrence Berkeley National Laboratory"/>
            <person name="Harder C.B."/>
            <person name="Miyauchi S."/>
            <person name="Viragh M."/>
            <person name="Kuo A."/>
            <person name="Thoen E."/>
            <person name="Andreopoulos B."/>
            <person name="Lu D."/>
            <person name="Skrede I."/>
            <person name="Drula E."/>
            <person name="Henrissat B."/>
            <person name="Morin E."/>
            <person name="Kohler A."/>
            <person name="Barry K."/>
            <person name="LaButti K."/>
            <person name="Morin E."/>
            <person name="Salamov A."/>
            <person name="Lipzen A."/>
            <person name="Mereny Z."/>
            <person name="Hegedus B."/>
            <person name="Baldrian P."/>
            <person name="Stursova M."/>
            <person name="Weitz H."/>
            <person name="Taylor A."/>
            <person name="Grigoriev I.V."/>
            <person name="Nagy L.G."/>
            <person name="Martin F."/>
            <person name="Kauserud H."/>
        </authorList>
    </citation>
    <scope>NUCLEOTIDE SEQUENCE</scope>
    <source>
        <strain evidence="2">9144</strain>
    </source>
</reference>
<proteinExistence type="predicted"/>
<sequence length="212" mass="23052">MSRASVQGNPSHALSPSRRPPATHSCSISCVKTTSCRAVFLLVNDSVKSLPDAFCCNRMLQDLPPLLPRLTAFRPEFHSLCCILLRSFVNPSAHALHVHLPNRLTPSPAFVVAHEQVTGVRIREQAAEGLDETALPDLIAEVRLAEDGYIVLAFVLALLQWGRRRAGIGGNDEEVKVAVRCVGPPESGSDEIDAVDFGYLMTNESRATWSVA</sequence>
<comment type="caution">
    <text evidence="2">The sequence shown here is derived from an EMBL/GenBank/DDBJ whole genome shotgun (WGS) entry which is preliminary data.</text>
</comment>
<accession>A0AAD6VLX9</accession>
<dbReference type="EMBL" id="JARJCW010000014">
    <property type="protein sequence ID" value="KAJ7217080.1"/>
    <property type="molecule type" value="Genomic_DNA"/>
</dbReference>
<dbReference type="AlphaFoldDB" id="A0AAD6VLX9"/>
<protein>
    <submittedName>
        <fullName evidence="2">Uncharacterized protein</fullName>
    </submittedName>
</protein>
<dbReference type="Proteomes" id="UP001219525">
    <property type="component" value="Unassembled WGS sequence"/>
</dbReference>
<keyword evidence="3" id="KW-1185">Reference proteome</keyword>